<dbReference type="PANTHER" id="PTHR46362">
    <property type="entry name" value="GEM-ASSOCIATED PROTEIN 5"/>
    <property type="match status" value="1"/>
</dbReference>
<organism evidence="8 9">
    <name type="scientific">Rhynchophorus ferrugineus</name>
    <name type="common">Red palm weevil</name>
    <name type="synonym">Curculio ferrugineus</name>
    <dbReference type="NCBI Taxonomy" id="354439"/>
    <lineage>
        <taxon>Eukaryota</taxon>
        <taxon>Metazoa</taxon>
        <taxon>Ecdysozoa</taxon>
        <taxon>Arthropoda</taxon>
        <taxon>Hexapoda</taxon>
        <taxon>Insecta</taxon>
        <taxon>Pterygota</taxon>
        <taxon>Neoptera</taxon>
        <taxon>Endopterygota</taxon>
        <taxon>Coleoptera</taxon>
        <taxon>Polyphaga</taxon>
        <taxon>Cucujiformia</taxon>
        <taxon>Curculionidae</taxon>
        <taxon>Dryophthorinae</taxon>
        <taxon>Rhynchophorus</taxon>
    </lineage>
</organism>
<feature type="region of interest" description="Disordered" evidence="5">
    <location>
        <begin position="216"/>
        <end position="251"/>
    </location>
</feature>
<evidence type="ECO:0000256" key="2">
    <source>
        <dbReference type="ARBA" id="ARBA00022737"/>
    </source>
</evidence>
<dbReference type="Pfam" id="PF23775">
    <property type="entry name" value="Beta-prop_RIG_2nd"/>
    <property type="match status" value="1"/>
</dbReference>
<keyword evidence="9" id="KW-1185">Reference proteome</keyword>
<dbReference type="InterPro" id="IPR056421">
    <property type="entry name" value="TPR_GEMI5"/>
</dbReference>
<evidence type="ECO:0000256" key="3">
    <source>
        <dbReference type="PROSITE-ProRule" id="PRU00221"/>
    </source>
</evidence>
<dbReference type="EMBL" id="JAACXV010014245">
    <property type="protein sequence ID" value="KAF7269268.1"/>
    <property type="molecule type" value="Genomic_DNA"/>
</dbReference>
<dbReference type="InterPro" id="IPR019775">
    <property type="entry name" value="WD40_repeat_CS"/>
</dbReference>
<sequence length="1634" mass="184178">MNELVIPPSPSWFEVDILTCAPDNTVIYASLHDIVIVKPTPEDKSNDVVIITRAHCLKIKCVNINPNWGSPHKYIVSLGEDKIVNLWDAESLKKINQHNRHINEKSPGSVVGASFAEDDVVISVLENGDVIKWNILRNETHILKFLHGSKITVFSICPHARWMVAFGLKNGQIFIGDLRKDGKILYKLTGHQRPVLSLSWCPVSVNIFPAKVPDKNESVSEVTSNDNRNKQQGYSKKNKDKKKRNSNKDSINLSSNIATCKDLAENVTSEIESPTDRRITSMDISHSVERMPTEIYLRSPGNASEVLKELSNTNNSMLNITNSSSPKEGNRFNYGTPTSGNQSIEFSSTSSCKQNLSLEPKLQGISSASDNLDAQALHLNDEKDNTSYWRNGIQSGKEFLLASAAREWDIYIWRAGTDGKVETFFSIPQSQGQRGGNIQEKFWITICWVSPNILLSSSRSADLLAWTLPKPTDSSKSYRVVTKRHNQVLFTIKAPVIYSNVYDKSFPICTKVWTTGMERLILNTDLVTGYILSSTQTFGSGINCLVASSLDPNRVLIGTGSGGLHILEADKFGKKHVDAPCIHSKTSSGVTAAAWSPIDEKILAFGTSEGRVGVFLNSDRSKTPKFLRPYFTMDILKIEWGPLIGDDQLGLYVQCDCKVAIYNPREIHREPLIVKVPDNMSSYTMSWKPDFSRFLVATKEGAVVIYNRDMEVINVSYLPTKLQSINWHPYAVMGDSTSKYSSTFVSISKGVNVTIYILTKNFGNIQECAVVHYENPKTITSVSWDPHTGKRLVILDERAVAQIYDVESGTIISTYINSGLEWLLHACWSPVDDDLVMVGTQKGKLIIWKISEHPPVPDEQVTAYKKNVKKQLQNVSSKPRNIEPNRIRQPDIKLALSLPFLNIKNHNKIAEDLKKFLYYKTMNNAEELTTDVSGNADLLDALGAQSRFQQVLERNISNLKQSGQYPNSDMLSLLNGDIQATIMEAIDQKRVTPWIITLCPMVSDRVWKQACATYALQLQEDSNSNPLEVVTYLLACHQVEESIYYLCDQEMFKEAFVLAKTRFGENSPMLKTVSQKWATRLVHNGNFELAALCYLSMDKFKDAASVLFRRSDVKLLEIALEIAEVSGNEELVKSVKFRCQTFKPQLDARQVAENRKVSVIEEELAADSENNELPDVKADVSSVIKSTNDGIEISALVSGESNVEISKQNELGDIEEEKPVQLESRQTENISDLADNFNCPKDEIQMPLLPPEREKGTSDVSVEGVHEYADSTTESIEVISESPDLTKNEMTISAELKTPPLSNVKEKIDSILNILDAKKRLKADEVRKQSHDKKETDILINVDPDSTSNISITSDDKDIVSTEKAYADNTNKLDEANDNFTKEIKCMAFELNEDCEKSDNFKYTLPFDEKLTGDKEPSEEKLHGYQFKDKGVEGIEQTLLKSEGDELNKPTSDMSANKDVLTQRTLDIVDSVIKSIKEETYRKACSRESVKLPIEEDIFQLKNIEGEDLSNLTVKKDELSKKSKDINESQFEVIDLDKYITEYKDFIEDKDKKIEHKDKEIEDKDKEIEDKDREIEDKDMPVRTVLVDDIERHLYEAANEELVDRESCSAKLEIIEHQIFEAVNEDMNFHHHHF</sequence>
<dbReference type="GO" id="GO:0032797">
    <property type="term" value="C:SMN complex"/>
    <property type="evidence" value="ECO:0007669"/>
    <property type="project" value="TreeGrafter"/>
</dbReference>
<evidence type="ECO:0000259" key="6">
    <source>
        <dbReference type="Pfam" id="PF23774"/>
    </source>
</evidence>
<gene>
    <name evidence="8" type="ORF">GWI33_017724</name>
</gene>
<evidence type="ECO:0000259" key="7">
    <source>
        <dbReference type="Pfam" id="PF23775"/>
    </source>
</evidence>
<dbReference type="PROSITE" id="PS00678">
    <property type="entry name" value="WD_REPEATS_1"/>
    <property type="match status" value="1"/>
</dbReference>
<evidence type="ECO:0000256" key="1">
    <source>
        <dbReference type="ARBA" id="ARBA00022574"/>
    </source>
</evidence>
<evidence type="ECO:0000313" key="9">
    <source>
        <dbReference type="Proteomes" id="UP000625711"/>
    </source>
</evidence>
<dbReference type="Proteomes" id="UP000625711">
    <property type="component" value="Unassembled WGS sequence"/>
</dbReference>
<feature type="coiled-coil region" evidence="4">
    <location>
        <begin position="1547"/>
        <end position="1574"/>
    </location>
</feature>
<keyword evidence="1 3" id="KW-0853">WD repeat</keyword>
<evidence type="ECO:0000256" key="4">
    <source>
        <dbReference type="SAM" id="Coils"/>
    </source>
</evidence>
<dbReference type="GO" id="GO:0005634">
    <property type="term" value="C:nucleus"/>
    <property type="evidence" value="ECO:0007669"/>
    <property type="project" value="TreeGrafter"/>
</dbReference>
<dbReference type="InterPro" id="IPR056424">
    <property type="entry name" value="Beta-prop_GEMI5_2nd"/>
</dbReference>
<dbReference type="Gene3D" id="2.130.10.10">
    <property type="entry name" value="YVTN repeat-like/Quinoprotein amine dehydrogenase"/>
    <property type="match status" value="3"/>
</dbReference>
<dbReference type="PANTHER" id="PTHR46362:SF1">
    <property type="entry name" value="GEM-ASSOCIATED PROTEIN 5"/>
    <property type="match status" value="1"/>
</dbReference>
<feature type="compositionally biased region" description="Polar residues" evidence="5">
    <location>
        <begin position="219"/>
        <end position="234"/>
    </location>
</feature>
<comment type="caution">
    <text evidence="8">The sequence shown here is derived from an EMBL/GenBank/DDBJ whole genome shotgun (WGS) entry which is preliminary data.</text>
</comment>
<protein>
    <recommendedName>
        <fullName evidence="10">Gem-associated protein 5</fullName>
    </recommendedName>
</protein>
<evidence type="ECO:0000256" key="5">
    <source>
        <dbReference type="SAM" id="MobiDB-lite"/>
    </source>
</evidence>
<dbReference type="PROSITE" id="PS50082">
    <property type="entry name" value="WD_REPEATS_2"/>
    <property type="match status" value="1"/>
</dbReference>
<evidence type="ECO:0000313" key="8">
    <source>
        <dbReference type="EMBL" id="KAF7269268.1"/>
    </source>
</evidence>
<feature type="domain" description="Gem-associated protein 5 second beta-propeller" evidence="7">
    <location>
        <begin position="551"/>
        <end position="840"/>
    </location>
</feature>
<evidence type="ECO:0008006" key="10">
    <source>
        <dbReference type="Google" id="ProtNLM"/>
    </source>
</evidence>
<dbReference type="GO" id="GO:0000387">
    <property type="term" value="P:spliceosomal snRNP assembly"/>
    <property type="evidence" value="ECO:0007669"/>
    <property type="project" value="TreeGrafter"/>
</dbReference>
<dbReference type="OrthoDB" id="7326421at2759"/>
<feature type="repeat" description="WD" evidence="3">
    <location>
        <begin position="52"/>
        <end position="97"/>
    </location>
</feature>
<keyword evidence="2" id="KW-0677">Repeat</keyword>
<dbReference type="InterPro" id="IPR036322">
    <property type="entry name" value="WD40_repeat_dom_sf"/>
</dbReference>
<feature type="compositionally biased region" description="Basic residues" evidence="5">
    <location>
        <begin position="236"/>
        <end position="245"/>
    </location>
</feature>
<dbReference type="InterPro" id="IPR015943">
    <property type="entry name" value="WD40/YVTN_repeat-like_dom_sf"/>
</dbReference>
<dbReference type="Pfam" id="PF23774">
    <property type="entry name" value="TPR_GEMI5"/>
    <property type="match status" value="1"/>
</dbReference>
<keyword evidence="4" id="KW-0175">Coiled coil</keyword>
<dbReference type="InterPro" id="IPR052640">
    <property type="entry name" value="Gemin-5"/>
</dbReference>
<feature type="domain" description="Gem-associated protein 5 TPR" evidence="6">
    <location>
        <begin position="941"/>
        <end position="1141"/>
    </location>
</feature>
<feature type="region of interest" description="Disordered" evidence="5">
    <location>
        <begin position="1233"/>
        <end position="1259"/>
    </location>
</feature>
<reference evidence="8" key="1">
    <citation type="submission" date="2020-08" db="EMBL/GenBank/DDBJ databases">
        <title>Genome sequencing and assembly of the red palm weevil Rhynchophorus ferrugineus.</title>
        <authorList>
            <person name="Dias G.B."/>
            <person name="Bergman C.M."/>
            <person name="Manee M."/>
        </authorList>
    </citation>
    <scope>NUCLEOTIDE SEQUENCE</scope>
    <source>
        <strain evidence="8">AA-2017</strain>
        <tissue evidence="8">Whole larva</tissue>
    </source>
</reference>
<name>A0A834HXW8_RHYFE</name>
<dbReference type="SMART" id="SM00320">
    <property type="entry name" value="WD40"/>
    <property type="match status" value="8"/>
</dbReference>
<dbReference type="InterPro" id="IPR001680">
    <property type="entry name" value="WD40_rpt"/>
</dbReference>
<dbReference type="GO" id="GO:0003730">
    <property type="term" value="F:mRNA 3'-UTR binding"/>
    <property type="evidence" value="ECO:0007669"/>
    <property type="project" value="TreeGrafter"/>
</dbReference>
<dbReference type="SUPFAM" id="SSF50978">
    <property type="entry name" value="WD40 repeat-like"/>
    <property type="match status" value="2"/>
</dbReference>
<accession>A0A834HXW8</accession>
<proteinExistence type="predicted"/>